<protein>
    <submittedName>
        <fullName evidence="3">Helix-turn-helix transcriptional regulator</fullName>
    </submittedName>
</protein>
<dbReference type="EMBL" id="JBHRTR010000013">
    <property type="protein sequence ID" value="MFC3226484.1"/>
    <property type="molecule type" value="Genomic_DNA"/>
</dbReference>
<dbReference type="InterPro" id="IPR013196">
    <property type="entry name" value="HTH_11"/>
</dbReference>
<evidence type="ECO:0000313" key="4">
    <source>
        <dbReference type="Proteomes" id="UP001595528"/>
    </source>
</evidence>
<dbReference type="InterPro" id="IPR051534">
    <property type="entry name" value="CBASS_pafABC_assoc_protein"/>
</dbReference>
<name>A0ABV7KWG4_9PROT</name>
<proteinExistence type="predicted"/>
<sequence length="229" mass="25395">MRRADRLIELVGYLRAGQPVTADALALRLELSVRTVYRDIAALQGQGFAIDGQAGIGYLARAPLDLPPLTFDHDEMEALALGLAYVRQVGDRPLAAAARSASVKIEAARRLADPTRPALRAVQKPHRRAPGFAAALRRAVRERRLVSFAYRSQTQAETRRRVRPLALTAFSDGWLLVGWCLLREDFRLFRLDRISDLEVQPDRFDDEPGRDLAAYTGLRGDGRPAGRAG</sequence>
<dbReference type="Pfam" id="PF08279">
    <property type="entry name" value="HTH_11"/>
    <property type="match status" value="1"/>
</dbReference>
<evidence type="ECO:0000259" key="2">
    <source>
        <dbReference type="Pfam" id="PF13280"/>
    </source>
</evidence>
<dbReference type="RefSeq" id="WP_379898492.1">
    <property type="nucleotide sequence ID" value="NZ_JBHRTR010000013.1"/>
</dbReference>
<dbReference type="InterPro" id="IPR036390">
    <property type="entry name" value="WH_DNA-bd_sf"/>
</dbReference>
<dbReference type="Pfam" id="PF13280">
    <property type="entry name" value="WYL"/>
    <property type="match status" value="1"/>
</dbReference>
<feature type="domain" description="WYL" evidence="2">
    <location>
        <begin position="134"/>
        <end position="199"/>
    </location>
</feature>
<keyword evidence="4" id="KW-1185">Reference proteome</keyword>
<dbReference type="InterPro" id="IPR036388">
    <property type="entry name" value="WH-like_DNA-bd_sf"/>
</dbReference>
<reference evidence="4" key="1">
    <citation type="journal article" date="2019" name="Int. J. Syst. Evol. Microbiol.">
        <title>The Global Catalogue of Microorganisms (GCM) 10K type strain sequencing project: providing services to taxonomists for standard genome sequencing and annotation.</title>
        <authorList>
            <consortium name="The Broad Institute Genomics Platform"/>
            <consortium name="The Broad Institute Genome Sequencing Center for Infectious Disease"/>
            <person name="Wu L."/>
            <person name="Ma J."/>
        </authorList>
    </citation>
    <scope>NUCLEOTIDE SEQUENCE [LARGE SCALE GENOMIC DNA]</scope>
    <source>
        <strain evidence="4">KCTC 42964</strain>
    </source>
</reference>
<organism evidence="3 4">
    <name type="scientific">Marinibaculum pumilum</name>
    <dbReference type="NCBI Taxonomy" id="1766165"/>
    <lineage>
        <taxon>Bacteria</taxon>
        <taxon>Pseudomonadati</taxon>
        <taxon>Pseudomonadota</taxon>
        <taxon>Alphaproteobacteria</taxon>
        <taxon>Rhodospirillales</taxon>
        <taxon>Rhodospirillaceae</taxon>
        <taxon>Marinibaculum</taxon>
    </lineage>
</organism>
<dbReference type="PROSITE" id="PS52050">
    <property type="entry name" value="WYL"/>
    <property type="match status" value="1"/>
</dbReference>
<dbReference type="Gene3D" id="1.10.10.10">
    <property type="entry name" value="Winged helix-like DNA-binding domain superfamily/Winged helix DNA-binding domain"/>
    <property type="match status" value="1"/>
</dbReference>
<feature type="domain" description="Helix-turn-helix type 11" evidence="1">
    <location>
        <begin position="6"/>
        <end position="58"/>
    </location>
</feature>
<evidence type="ECO:0000313" key="3">
    <source>
        <dbReference type="EMBL" id="MFC3226484.1"/>
    </source>
</evidence>
<evidence type="ECO:0000259" key="1">
    <source>
        <dbReference type="Pfam" id="PF08279"/>
    </source>
</evidence>
<dbReference type="PANTHER" id="PTHR34580">
    <property type="match status" value="1"/>
</dbReference>
<comment type="caution">
    <text evidence="3">The sequence shown here is derived from an EMBL/GenBank/DDBJ whole genome shotgun (WGS) entry which is preliminary data.</text>
</comment>
<accession>A0ABV7KWG4</accession>
<gene>
    <name evidence="3" type="ORF">ACFOGJ_04540</name>
</gene>
<dbReference type="PANTHER" id="PTHR34580:SF3">
    <property type="entry name" value="PROTEIN PAFB"/>
    <property type="match status" value="1"/>
</dbReference>
<dbReference type="SUPFAM" id="SSF46785">
    <property type="entry name" value="Winged helix' DNA-binding domain"/>
    <property type="match status" value="1"/>
</dbReference>
<dbReference type="InterPro" id="IPR026881">
    <property type="entry name" value="WYL_dom"/>
</dbReference>
<dbReference type="Proteomes" id="UP001595528">
    <property type="component" value="Unassembled WGS sequence"/>
</dbReference>